<evidence type="ECO:0000259" key="13">
    <source>
        <dbReference type="PROSITE" id="PS50059"/>
    </source>
</evidence>
<dbReference type="EC" id="5.2.1.8" evidence="3 9"/>
<comment type="catalytic activity">
    <reaction evidence="1 9 10">
        <text>[protein]-peptidylproline (omega=180) = [protein]-peptidylproline (omega=0)</text>
        <dbReference type="Rhea" id="RHEA:16237"/>
        <dbReference type="Rhea" id="RHEA-COMP:10747"/>
        <dbReference type="Rhea" id="RHEA-COMP:10748"/>
        <dbReference type="ChEBI" id="CHEBI:83833"/>
        <dbReference type="ChEBI" id="CHEBI:83834"/>
        <dbReference type="EC" id="5.2.1.8"/>
    </reaction>
</comment>
<organism evidence="14 15">
    <name type="scientific">Desulfonema magnum</name>
    <dbReference type="NCBI Taxonomy" id="45655"/>
    <lineage>
        <taxon>Bacteria</taxon>
        <taxon>Pseudomonadati</taxon>
        <taxon>Thermodesulfobacteriota</taxon>
        <taxon>Desulfobacteria</taxon>
        <taxon>Desulfobacterales</taxon>
        <taxon>Desulfococcaceae</taxon>
        <taxon>Desulfonema</taxon>
    </lineage>
</organism>
<dbReference type="GO" id="GO:0043022">
    <property type="term" value="F:ribosome binding"/>
    <property type="evidence" value="ECO:0007669"/>
    <property type="project" value="TreeGrafter"/>
</dbReference>
<keyword evidence="5 9" id="KW-0697">Rotamase</keyword>
<evidence type="ECO:0000256" key="1">
    <source>
        <dbReference type="ARBA" id="ARBA00000971"/>
    </source>
</evidence>
<dbReference type="GO" id="GO:0051083">
    <property type="term" value="P:'de novo' cotranslational protein folding"/>
    <property type="evidence" value="ECO:0007669"/>
    <property type="project" value="TreeGrafter"/>
</dbReference>
<dbReference type="PANTHER" id="PTHR30560">
    <property type="entry name" value="TRIGGER FACTOR CHAPERONE AND PEPTIDYL-PROLYL CIS/TRANS ISOMERASE"/>
    <property type="match status" value="1"/>
</dbReference>
<proteinExistence type="inferred from homology"/>
<evidence type="ECO:0000256" key="6">
    <source>
        <dbReference type="ARBA" id="ARBA00023186"/>
    </source>
</evidence>
<evidence type="ECO:0000256" key="2">
    <source>
        <dbReference type="ARBA" id="ARBA00005464"/>
    </source>
</evidence>
<dbReference type="GO" id="GO:0005737">
    <property type="term" value="C:cytoplasm"/>
    <property type="evidence" value="ECO:0007669"/>
    <property type="project" value="UniProtKB-SubCell"/>
</dbReference>
<dbReference type="HAMAP" id="MF_00303">
    <property type="entry name" value="Trigger_factor_Tig"/>
    <property type="match status" value="1"/>
</dbReference>
<dbReference type="Pfam" id="PF05698">
    <property type="entry name" value="Trigger_C"/>
    <property type="match status" value="1"/>
</dbReference>
<dbReference type="Gene3D" id="3.10.50.40">
    <property type="match status" value="1"/>
</dbReference>
<sequence>MQVSVEEVSTVKKVLHIEIPEEEVTRELNNAYKELGKTAKVKGFRPGKVPRSVLERLYKKTVTAEISSKLIQESFEAAIRENDLKYIGNPLIDPPEMEPEQPYKYDVTIEQSPEIGDIDFKGLTIKKNIYTITDEAVEEQFERLRKAMAQQQPLEEDRAVREGDLALIDFEGFKDGKPFAETPKTENFLMKVGMNQILKDFDDQLIGMNSGETKEINISFPESYPNDKFANLDIAFQVSLREIKQEILPEVNDELAKRFGKQTLDELKDEIIADLKQGYEKRTEQEQAEQIFEALLEKTDFEVPDVMTEYELEGIISEIDRSLTYQNTSMEEQGFTKEVLSAKYRDTAVKQSKRRLILNKLIEQEKMTVSDEEVENALKEMAQALNKTSAELRNHYKQNEEEFNYFKHALLEKQVVRLIIENSTIVEEKG</sequence>
<keyword evidence="15" id="KW-1185">Reference proteome</keyword>
<keyword evidence="9 11" id="KW-0131">Cell cycle</keyword>
<evidence type="ECO:0000256" key="10">
    <source>
        <dbReference type="PROSITE-ProRule" id="PRU00277"/>
    </source>
</evidence>
<comment type="domain">
    <text evidence="9">Consists of 3 domains; the N-terminus binds the ribosome, the middle domain has PPIase activity, while the C-terminus has intrinsic chaperone activity on its own.</text>
</comment>
<evidence type="ECO:0000256" key="9">
    <source>
        <dbReference type="HAMAP-Rule" id="MF_00303"/>
    </source>
</evidence>
<dbReference type="SUPFAM" id="SSF54534">
    <property type="entry name" value="FKBP-like"/>
    <property type="match status" value="1"/>
</dbReference>
<keyword evidence="7 9" id="KW-0413">Isomerase</keyword>
<evidence type="ECO:0000256" key="4">
    <source>
        <dbReference type="ARBA" id="ARBA00016902"/>
    </source>
</evidence>
<comment type="similarity">
    <text evidence="2 9 11">Belongs to the FKBP-type PPIase family. Tig subfamily.</text>
</comment>
<evidence type="ECO:0000256" key="5">
    <source>
        <dbReference type="ARBA" id="ARBA00023110"/>
    </source>
</evidence>
<feature type="domain" description="PPIase FKBP-type" evidence="13">
    <location>
        <begin position="163"/>
        <end position="244"/>
    </location>
</feature>
<dbReference type="PIRSF" id="PIRSF003095">
    <property type="entry name" value="Trigger_factor"/>
    <property type="match status" value="1"/>
</dbReference>
<dbReference type="InterPro" id="IPR005215">
    <property type="entry name" value="Trig_fac"/>
</dbReference>
<dbReference type="PANTHER" id="PTHR30560:SF3">
    <property type="entry name" value="TRIGGER FACTOR-LIKE PROTEIN TIG, CHLOROPLASTIC"/>
    <property type="match status" value="1"/>
</dbReference>
<dbReference type="InterPro" id="IPR001179">
    <property type="entry name" value="PPIase_FKBP_dom"/>
</dbReference>
<dbReference type="InterPro" id="IPR046357">
    <property type="entry name" value="PPIase_dom_sf"/>
</dbReference>
<dbReference type="GO" id="GO:0043335">
    <property type="term" value="P:protein unfolding"/>
    <property type="evidence" value="ECO:0007669"/>
    <property type="project" value="TreeGrafter"/>
</dbReference>
<dbReference type="Gene3D" id="3.30.70.1050">
    <property type="entry name" value="Trigger factor ribosome-binding domain"/>
    <property type="match status" value="1"/>
</dbReference>
<dbReference type="Proteomes" id="UP000663722">
    <property type="component" value="Chromosome"/>
</dbReference>
<reference evidence="14" key="1">
    <citation type="journal article" date="2021" name="Microb. Physiol.">
        <title>Proteogenomic Insights into the Physiology of Marine, Sulfate-Reducing, Filamentous Desulfonema limicola and Desulfonema magnum.</title>
        <authorList>
            <person name="Schnaars V."/>
            <person name="Wohlbrand L."/>
            <person name="Scheve S."/>
            <person name="Hinrichs C."/>
            <person name="Reinhardt R."/>
            <person name="Rabus R."/>
        </authorList>
    </citation>
    <scope>NUCLEOTIDE SEQUENCE</scope>
    <source>
        <strain evidence="14">4be13</strain>
    </source>
</reference>
<dbReference type="NCBIfam" id="TIGR00115">
    <property type="entry name" value="tig"/>
    <property type="match status" value="1"/>
</dbReference>
<dbReference type="GO" id="GO:0051301">
    <property type="term" value="P:cell division"/>
    <property type="evidence" value="ECO:0007669"/>
    <property type="project" value="UniProtKB-KW"/>
</dbReference>
<gene>
    <name evidence="9 14" type="primary">tig</name>
    <name evidence="14" type="ORF">dnm_041140</name>
</gene>
<dbReference type="SUPFAM" id="SSF109998">
    <property type="entry name" value="Triger factor/SurA peptide-binding domain-like"/>
    <property type="match status" value="1"/>
</dbReference>
<dbReference type="RefSeq" id="WP_207683007.1">
    <property type="nucleotide sequence ID" value="NZ_CP061800.1"/>
</dbReference>
<dbReference type="PROSITE" id="PS50059">
    <property type="entry name" value="FKBP_PPIASE"/>
    <property type="match status" value="1"/>
</dbReference>
<keyword evidence="9" id="KW-0963">Cytoplasm</keyword>
<comment type="subcellular location">
    <subcellularLocation>
        <location evidence="9">Cytoplasm</location>
    </subcellularLocation>
    <text evidence="9">About half TF is bound to the ribosome near the polypeptide exit tunnel while the other half is free in the cytoplasm.</text>
</comment>
<evidence type="ECO:0000256" key="3">
    <source>
        <dbReference type="ARBA" id="ARBA00013194"/>
    </source>
</evidence>
<dbReference type="Pfam" id="PF00254">
    <property type="entry name" value="FKBP_C"/>
    <property type="match status" value="1"/>
</dbReference>
<dbReference type="GO" id="GO:0044183">
    <property type="term" value="F:protein folding chaperone"/>
    <property type="evidence" value="ECO:0007669"/>
    <property type="project" value="TreeGrafter"/>
</dbReference>
<dbReference type="GO" id="GO:0015031">
    <property type="term" value="P:protein transport"/>
    <property type="evidence" value="ECO:0007669"/>
    <property type="project" value="UniProtKB-UniRule"/>
</dbReference>
<evidence type="ECO:0000256" key="12">
    <source>
        <dbReference type="SAM" id="Coils"/>
    </source>
</evidence>
<evidence type="ECO:0000256" key="8">
    <source>
        <dbReference type="ARBA" id="ARBA00029986"/>
    </source>
</evidence>
<dbReference type="EMBL" id="CP061800">
    <property type="protein sequence ID" value="QTA88074.1"/>
    <property type="molecule type" value="Genomic_DNA"/>
</dbReference>
<dbReference type="GO" id="GO:0003755">
    <property type="term" value="F:peptidyl-prolyl cis-trans isomerase activity"/>
    <property type="evidence" value="ECO:0007669"/>
    <property type="project" value="UniProtKB-UniRule"/>
</dbReference>
<name>A0A975BN53_9BACT</name>
<dbReference type="Gene3D" id="1.10.3120.10">
    <property type="entry name" value="Trigger factor, C-terminal domain"/>
    <property type="match status" value="1"/>
</dbReference>
<protein>
    <recommendedName>
        <fullName evidence="4 9">Trigger factor</fullName>
        <shortName evidence="9">TF</shortName>
        <ecNumber evidence="3 9">5.2.1.8</ecNumber>
    </recommendedName>
    <alternativeName>
        <fullName evidence="8 9">PPIase</fullName>
    </alternativeName>
</protein>
<dbReference type="InterPro" id="IPR008880">
    <property type="entry name" value="Trigger_fac_C"/>
</dbReference>
<dbReference type="InterPro" id="IPR008881">
    <property type="entry name" value="Trigger_fac_ribosome-bd_bac"/>
</dbReference>
<accession>A0A975BN53</accession>
<dbReference type="KEGG" id="dmm:dnm_041140"/>
<evidence type="ECO:0000256" key="7">
    <source>
        <dbReference type="ARBA" id="ARBA00023235"/>
    </source>
</evidence>
<dbReference type="InterPro" id="IPR036611">
    <property type="entry name" value="Trigger_fac_ribosome-bd_sf"/>
</dbReference>
<evidence type="ECO:0000313" key="14">
    <source>
        <dbReference type="EMBL" id="QTA88074.1"/>
    </source>
</evidence>
<keyword evidence="12" id="KW-0175">Coiled coil</keyword>
<evidence type="ECO:0000313" key="15">
    <source>
        <dbReference type="Proteomes" id="UP000663722"/>
    </source>
</evidence>
<feature type="coiled-coil region" evidence="12">
    <location>
        <begin position="367"/>
        <end position="402"/>
    </location>
</feature>
<keyword evidence="9 11" id="KW-0132">Cell division</keyword>
<dbReference type="Pfam" id="PF05697">
    <property type="entry name" value="Trigger_N"/>
    <property type="match status" value="1"/>
</dbReference>
<dbReference type="InterPro" id="IPR027304">
    <property type="entry name" value="Trigger_fact/SurA_dom_sf"/>
</dbReference>
<comment type="function">
    <text evidence="9">Involved in protein export. Acts as a chaperone by maintaining the newly synthesized protein in an open conformation. Functions as a peptidyl-prolyl cis-trans isomerase.</text>
</comment>
<dbReference type="SUPFAM" id="SSF102735">
    <property type="entry name" value="Trigger factor ribosome-binding domain"/>
    <property type="match status" value="1"/>
</dbReference>
<evidence type="ECO:0000256" key="11">
    <source>
        <dbReference type="RuleBase" id="RU003914"/>
    </source>
</evidence>
<dbReference type="AlphaFoldDB" id="A0A975BN53"/>
<keyword evidence="6 9" id="KW-0143">Chaperone</keyword>
<dbReference type="InterPro" id="IPR037041">
    <property type="entry name" value="Trigger_fac_C_sf"/>
</dbReference>